<gene>
    <name evidence="1" type="ORF">VFH_V115640</name>
</gene>
<protein>
    <submittedName>
        <fullName evidence="1">Uncharacterized protein</fullName>
    </submittedName>
</protein>
<sequence length="101" mass="11288">MDARMVSFNFKNRVGFRDTYSVFGRLKKLALDWFSLSECPGSDWDSGINLVMSGMGLQMPFGDRWKEDGLKDSICRSVGLIRDSLARTCIPVVVEDSTGEA</sequence>
<keyword evidence="2" id="KW-1185">Reference proteome</keyword>
<name>A0AAV1AUQ8_VICFA</name>
<proteinExistence type="predicted"/>
<evidence type="ECO:0000313" key="1">
    <source>
        <dbReference type="EMBL" id="CAI8614140.1"/>
    </source>
</evidence>
<organism evidence="1 2">
    <name type="scientific">Vicia faba</name>
    <name type="common">Broad bean</name>
    <name type="synonym">Faba vulgaris</name>
    <dbReference type="NCBI Taxonomy" id="3906"/>
    <lineage>
        <taxon>Eukaryota</taxon>
        <taxon>Viridiplantae</taxon>
        <taxon>Streptophyta</taxon>
        <taxon>Embryophyta</taxon>
        <taxon>Tracheophyta</taxon>
        <taxon>Spermatophyta</taxon>
        <taxon>Magnoliopsida</taxon>
        <taxon>eudicotyledons</taxon>
        <taxon>Gunneridae</taxon>
        <taxon>Pentapetalae</taxon>
        <taxon>rosids</taxon>
        <taxon>fabids</taxon>
        <taxon>Fabales</taxon>
        <taxon>Fabaceae</taxon>
        <taxon>Papilionoideae</taxon>
        <taxon>50 kb inversion clade</taxon>
        <taxon>NPAAA clade</taxon>
        <taxon>Hologalegina</taxon>
        <taxon>IRL clade</taxon>
        <taxon>Fabeae</taxon>
        <taxon>Vicia</taxon>
    </lineage>
</organism>
<evidence type="ECO:0000313" key="2">
    <source>
        <dbReference type="Proteomes" id="UP001157006"/>
    </source>
</evidence>
<accession>A0AAV1AUQ8</accession>
<dbReference type="Proteomes" id="UP001157006">
    <property type="component" value="Chromosome 5"/>
</dbReference>
<dbReference type="AlphaFoldDB" id="A0AAV1AUQ8"/>
<reference evidence="1 2" key="1">
    <citation type="submission" date="2023-01" db="EMBL/GenBank/DDBJ databases">
        <authorList>
            <person name="Kreplak J."/>
        </authorList>
    </citation>
    <scope>NUCLEOTIDE SEQUENCE [LARGE SCALE GENOMIC DNA]</scope>
</reference>
<dbReference type="EMBL" id="OX451740">
    <property type="protein sequence ID" value="CAI8614140.1"/>
    <property type="molecule type" value="Genomic_DNA"/>
</dbReference>